<reference evidence="2" key="1">
    <citation type="submission" date="2019-04" db="EMBL/GenBank/DDBJ databases">
        <title>Friends and foes A comparative genomics studyof 23 Aspergillus species from section Flavi.</title>
        <authorList>
            <consortium name="DOE Joint Genome Institute"/>
            <person name="Kjaerbolling I."/>
            <person name="Vesth T."/>
            <person name="Frisvad J.C."/>
            <person name="Nybo J.L."/>
            <person name="Theobald S."/>
            <person name="Kildgaard S."/>
            <person name="Isbrandt T."/>
            <person name="Kuo A."/>
            <person name="Sato A."/>
            <person name="Lyhne E.K."/>
            <person name="Kogle M.E."/>
            <person name="Wiebenga A."/>
            <person name="Kun R.S."/>
            <person name="Lubbers R.J."/>
            <person name="Makela M.R."/>
            <person name="Barry K."/>
            <person name="Chovatia M."/>
            <person name="Clum A."/>
            <person name="Daum C."/>
            <person name="Haridas S."/>
            <person name="He G."/>
            <person name="LaButti K."/>
            <person name="Lipzen A."/>
            <person name="Mondo S."/>
            <person name="Riley R."/>
            <person name="Salamov A."/>
            <person name="Simmons B.A."/>
            <person name="Magnuson J.K."/>
            <person name="Henrissat B."/>
            <person name="Mortensen U.H."/>
            <person name="Larsen T.O."/>
            <person name="Devries R.P."/>
            <person name="Grigoriev I.V."/>
            <person name="Machida M."/>
            <person name="Baker S.E."/>
            <person name="Andersen M.R."/>
        </authorList>
    </citation>
    <scope>NUCLEOTIDE SEQUENCE [LARGE SCALE GENOMIC DNA]</scope>
    <source>
        <strain evidence="2">CBS 130017</strain>
    </source>
</reference>
<sequence length="55" mass="6069">MSIRMFAGEMSVCATPQVACSQFTAKNKRCIMDLTRSLCNWALGNVSCNVRTLLP</sequence>
<dbReference type="Proteomes" id="UP000325945">
    <property type="component" value="Unassembled WGS sequence"/>
</dbReference>
<organism evidence="1 2">
    <name type="scientific">Aspergillus sergii</name>
    <dbReference type="NCBI Taxonomy" id="1034303"/>
    <lineage>
        <taxon>Eukaryota</taxon>
        <taxon>Fungi</taxon>
        <taxon>Dikarya</taxon>
        <taxon>Ascomycota</taxon>
        <taxon>Pezizomycotina</taxon>
        <taxon>Eurotiomycetes</taxon>
        <taxon>Eurotiomycetidae</taxon>
        <taxon>Eurotiales</taxon>
        <taxon>Aspergillaceae</taxon>
        <taxon>Aspergillus</taxon>
        <taxon>Aspergillus subgen. Circumdati</taxon>
    </lineage>
</organism>
<evidence type="ECO:0000313" key="1">
    <source>
        <dbReference type="EMBL" id="KAE8330853.1"/>
    </source>
</evidence>
<gene>
    <name evidence="1" type="ORF">BDV39DRAFT_169503</name>
</gene>
<keyword evidence="2" id="KW-1185">Reference proteome</keyword>
<proteinExistence type="predicted"/>
<protein>
    <submittedName>
        <fullName evidence="1">Uncharacterized protein</fullName>
    </submittedName>
</protein>
<evidence type="ECO:0000313" key="2">
    <source>
        <dbReference type="Proteomes" id="UP000325945"/>
    </source>
</evidence>
<dbReference type="AlphaFoldDB" id="A0A5N6XDM5"/>
<dbReference type="EMBL" id="ML741771">
    <property type="protein sequence ID" value="KAE8330853.1"/>
    <property type="molecule type" value="Genomic_DNA"/>
</dbReference>
<accession>A0A5N6XDM5</accession>
<name>A0A5N6XDM5_9EURO</name>